<organism evidence="1">
    <name type="scientific">marine sediment metagenome</name>
    <dbReference type="NCBI Taxonomy" id="412755"/>
    <lineage>
        <taxon>unclassified sequences</taxon>
        <taxon>metagenomes</taxon>
        <taxon>ecological metagenomes</taxon>
    </lineage>
</organism>
<dbReference type="AlphaFoldDB" id="A0A0F9DIQ2"/>
<proteinExistence type="predicted"/>
<gene>
    <name evidence="1" type="ORF">LCGC14_2272930</name>
</gene>
<accession>A0A0F9DIQ2</accession>
<reference evidence="1" key="1">
    <citation type="journal article" date="2015" name="Nature">
        <title>Complex archaea that bridge the gap between prokaryotes and eukaryotes.</title>
        <authorList>
            <person name="Spang A."/>
            <person name="Saw J.H."/>
            <person name="Jorgensen S.L."/>
            <person name="Zaremba-Niedzwiedzka K."/>
            <person name="Martijn J."/>
            <person name="Lind A.E."/>
            <person name="van Eijk R."/>
            <person name="Schleper C."/>
            <person name="Guy L."/>
            <person name="Ettema T.J."/>
        </authorList>
    </citation>
    <scope>NUCLEOTIDE SEQUENCE</scope>
</reference>
<sequence length="160" mass="16490">MVKVVTGAAAASPNGVLWAQPHFVSGTGAVLSAELGNQALAILGDNAAMQRVKCSLAIPLDFVAVTKAVVCVFAGSAADLHYQVYTSHGADGESYTAHSDSTSAATRGMTVALDEIDITDALTDIAAGDYLGVSFQRNGDNVADTITTLRVLGVLIEYSR</sequence>
<name>A0A0F9DIQ2_9ZZZZ</name>
<evidence type="ECO:0000313" key="1">
    <source>
        <dbReference type="EMBL" id="KKL53691.1"/>
    </source>
</evidence>
<protein>
    <submittedName>
        <fullName evidence="1">Uncharacterized protein</fullName>
    </submittedName>
</protein>
<dbReference type="EMBL" id="LAZR01031459">
    <property type="protein sequence ID" value="KKL53691.1"/>
    <property type="molecule type" value="Genomic_DNA"/>
</dbReference>
<comment type="caution">
    <text evidence="1">The sequence shown here is derived from an EMBL/GenBank/DDBJ whole genome shotgun (WGS) entry which is preliminary data.</text>
</comment>